<dbReference type="EMBL" id="LXWW01000021">
    <property type="protein sequence ID" value="OAO17702.1"/>
    <property type="molecule type" value="Genomic_DNA"/>
</dbReference>
<comment type="caution">
    <text evidence="1">The sequence shown here is derived from an EMBL/GenBank/DDBJ whole genome shotgun (WGS) entry which is preliminary data.</text>
</comment>
<evidence type="ECO:0008006" key="3">
    <source>
        <dbReference type="Google" id="ProtNLM"/>
    </source>
</evidence>
<protein>
    <recommendedName>
        <fullName evidence="3">SET domain-containing protein</fullName>
    </recommendedName>
</protein>
<evidence type="ECO:0000313" key="2">
    <source>
        <dbReference type="Proteomes" id="UP000078348"/>
    </source>
</evidence>
<proteinExistence type="predicted"/>
<reference evidence="1 2" key="1">
    <citation type="submission" date="2016-05" db="EMBL/GenBank/DDBJ databases">
        <title>Nuclear genome of Blastocystis sp. subtype 1 NandII.</title>
        <authorList>
            <person name="Gentekaki E."/>
            <person name="Curtis B."/>
            <person name="Stairs C."/>
            <person name="Eme L."/>
            <person name="Herman E."/>
            <person name="Klimes V."/>
            <person name="Arias M.C."/>
            <person name="Elias M."/>
            <person name="Hilliou F."/>
            <person name="Klute M."/>
            <person name="Malik S.-B."/>
            <person name="Pightling A."/>
            <person name="Rachubinski R."/>
            <person name="Salas D."/>
            <person name="Schlacht A."/>
            <person name="Suga H."/>
            <person name="Archibald J."/>
            <person name="Ball S.G."/>
            <person name="Clark G."/>
            <person name="Dacks J."/>
            <person name="Van Der Giezen M."/>
            <person name="Tsaousis A."/>
            <person name="Roger A."/>
        </authorList>
    </citation>
    <scope>NUCLEOTIDE SEQUENCE [LARGE SCALE GENOMIC DNA]</scope>
    <source>
        <strain evidence="2">ATCC 50177 / NandII</strain>
    </source>
</reference>
<dbReference type="InterPro" id="IPR046341">
    <property type="entry name" value="SET_dom_sf"/>
</dbReference>
<dbReference type="SUPFAM" id="SSF82199">
    <property type="entry name" value="SET domain"/>
    <property type="match status" value="1"/>
</dbReference>
<dbReference type="Gene3D" id="2.170.270.10">
    <property type="entry name" value="SET domain"/>
    <property type="match status" value="1"/>
</dbReference>
<sequence>MDDPLLYHKLIEKRNGDDGQSKLVALVDIPKNSIVCCSYPMAIVPVFSLLPRFHKSECQIITAIAANEEKRTDPSGSPVEVSYDIIILEIMMVRMMLGLSSKRIVQDFSAVPVRMNDHPYYRPVTAKDMDLLLRKYDACLEQRQQAECLYNYMSSTLGGSMKTPSSVLKQLYFAYKRFSVFVLREGSPIAEAIFPPLCELEASETPNLSCYFCNQLLVLTAARDIKQGESVTFSFIPHSLPVLYKTQLYMNRCMPPPIVSASTFSPDLMGLKCIHGHPVPLSYDLIETQLCPVCGEKVFVDFLLETDRGVVFVPSLKDFDHYLSNGYSYKEAIHLMEGQYDSDNYILYRCYLRCRDYYLQNLDYVNAIPFCYQIVNYIKAYQPDQIQQLQNESIILADTLMRCCSIQDAIAILNDVIDLMEKHSCFSAEDIDKVMELKRKWDMSLIMQSYLKTY</sequence>
<gene>
    <name evidence="1" type="ORF">AV274_0578</name>
</gene>
<organism evidence="1 2">
    <name type="scientific">Blastocystis sp. subtype 1 (strain ATCC 50177 / NandII)</name>
    <dbReference type="NCBI Taxonomy" id="478820"/>
    <lineage>
        <taxon>Eukaryota</taxon>
        <taxon>Sar</taxon>
        <taxon>Stramenopiles</taxon>
        <taxon>Bigyra</taxon>
        <taxon>Opalozoa</taxon>
        <taxon>Opalinata</taxon>
        <taxon>Blastocystidae</taxon>
        <taxon>Blastocystis</taxon>
    </lineage>
</organism>
<dbReference type="AlphaFoldDB" id="A0A196SNC9"/>
<evidence type="ECO:0000313" key="1">
    <source>
        <dbReference type="EMBL" id="OAO17702.1"/>
    </source>
</evidence>
<accession>A0A196SNC9</accession>
<dbReference type="Proteomes" id="UP000078348">
    <property type="component" value="Unassembled WGS sequence"/>
</dbReference>
<name>A0A196SNC9_BLAHN</name>
<keyword evidence="2" id="KW-1185">Reference proteome</keyword>